<name>A0A4C1XKD2_EUMVA</name>
<dbReference type="EMBL" id="BGZK01000848">
    <property type="protein sequence ID" value="GBP62727.1"/>
    <property type="molecule type" value="Genomic_DNA"/>
</dbReference>
<proteinExistence type="predicted"/>
<evidence type="ECO:0000313" key="3">
    <source>
        <dbReference type="Proteomes" id="UP000299102"/>
    </source>
</evidence>
<sequence>MGILAFPPRKKRSNSFSPQHQLGTRNIVSCTVQAYRARTAGPCSPKLGRLSTGLRYSIETLHLMIRSRIHAGSVQAEGRRRSVLTDALTTSTSDSLTSSPRREAIGWISLEFKNLSIGSSVVKIELRLSSDIAFKSVQRRLRDTRWTNDKGILYMCLRTPIQI</sequence>
<evidence type="ECO:0000256" key="1">
    <source>
        <dbReference type="SAM" id="MobiDB-lite"/>
    </source>
</evidence>
<keyword evidence="3" id="KW-1185">Reference proteome</keyword>
<organism evidence="2 3">
    <name type="scientific">Eumeta variegata</name>
    <name type="common">Bagworm moth</name>
    <name type="synonym">Eumeta japonica</name>
    <dbReference type="NCBI Taxonomy" id="151549"/>
    <lineage>
        <taxon>Eukaryota</taxon>
        <taxon>Metazoa</taxon>
        <taxon>Ecdysozoa</taxon>
        <taxon>Arthropoda</taxon>
        <taxon>Hexapoda</taxon>
        <taxon>Insecta</taxon>
        <taxon>Pterygota</taxon>
        <taxon>Neoptera</taxon>
        <taxon>Endopterygota</taxon>
        <taxon>Lepidoptera</taxon>
        <taxon>Glossata</taxon>
        <taxon>Ditrysia</taxon>
        <taxon>Tineoidea</taxon>
        <taxon>Psychidae</taxon>
        <taxon>Oiketicinae</taxon>
        <taxon>Eumeta</taxon>
    </lineage>
</organism>
<comment type="caution">
    <text evidence="2">The sequence shown here is derived from an EMBL/GenBank/DDBJ whole genome shotgun (WGS) entry which is preliminary data.</text>
</comment>
<dbReference type="AlphaFoldDB" id="A0A4C1XKD2"/>
<dbReference type="Proteomes" id="UP000299102">
    <property type="component" value="Unassembled WGS sequence"/>
</dbReference>
<reference evidence="2 3" key="1">
    <citation type="journal article" date="2019" name="Commun. Biol.">
        <title>The bagworm genome reveals a unique fibroin gene that provides high tensile strength.</title>
        <authorList>
            <person name="Kono N."/>
            <person name="Nakamura H."/>
            <person name="Ohtoshi R."/>
            <person name="Tomita M."/>
            <person name="Numata K."/>
            <person name="Arakawa K."/>
        </authorList>
    </citation>
    <scope>NUCLEOTIDE SEQUENCE [LARGE SCALE GENOMIC DNA]</scope>
</reference>
<protein>
    <submittedName>
        <fullName evidence="2">Uncharacterized protein</fullName>
    </submittedName>
</protein>
<feature type="region of interest" description="Disordered" evidence="1">
    <location>
        <begin position="1"/>
        <end position="20"/>
    </location>
</feature>
<accession>A0A4C1XKD2</accession>
<gene>
    <name evidence="2" type="ORF">EVAR_56245_1</name>
</gene>
<evidence type="ECO:0000313" key="2">
    <source>
        <dbReference type="EMBL" id="GBP62727.1"/>
    </source>
</evidence>